<dbReference type="Proteomes" id="UP001596157">
    <property type="component" value="Unassembled WGS sequence"/>
</dbReference>
<evidence type="ECO:0000313" key="4">
    <source>
        <dbReference type="Proteomes" id="UP001596157"/>
    </source>
</evidence>
<comment type="caution">
    <text evidence="3">The sequence shown here is derived from an EMBL/GenBank/DDBJ whole genome shotgun (WGS) entry which is preliminary data.</text>
</comment>
<proteinExistence type="predicted"/>
<keyword evidence="4" id="KW-1185">Reference proteome</keyword>
<protein>
    <recommendedName>
        <fullName evidence="5">Neocarzinostatin family protein</fullName>
    </recommendedName>
</protein>
<evidence type="ECO:0000313" key="3">
    <source>
        <dbReference type="EMBL" id="MFC5288342.1"/>
    </source>
</evidence>
<organism evidence="3 4">
    <name type="scientific">Actinokineospora guangxiensis</name>
    <dbReference type="NCBI Taxonomy" id="1490288"/>
    <lineage>
        <taxon>Bacteria</taxon>
        <taxon>Bacillati</taxon>
        <taxon>Actinomycetota</taxon>
        <taxon>Actinomycetes</taxon>
        <taxon>Pseudonocardiales</taxon>
        <taxon>Pseudonocardiaceae</taxon>
        <taxon>Actinokineospora</taxon>
    </lineage>
</organism>
<feature type="chain" id="PRO_5045063003" description="Neocarzinostatin family protein" evidence="2">
    <location>
        <begin position="24"/>
        <end position="247"/>
    </location>
</feature>
<gene>
    <name evidence="3" type="ORF">ACFPM7_14875</name>
</gene>
<feature type="compositionally biased region" description="Low complexity" evidence="1">
    <location>
        <begin position="39"/>
        <end position="67"/>
    </location>
</feature>
<dbReference type="RefSeq" id="WP_378248194.1">
    <property type="nucleotide sequence ID" value="NZ_JBHSKF010000006.1"/>
</dbReference>
<evidence type="ECO:0008006" key="5">
    <source>
        <dbReference type="Google" id="ProtNLM"/>
    </source>
</evidence>
<keyword evidence="2" id="KW-0732">Signal</keyword>
<dbReference type="EMBL" id="JBHSKF010000006">
    <property type="protein sequence ID" value="MFC5288342.1"/>
    <property type="molecule type" value="Genomic_DNA"/>
</dbReference>
<sequence>MARVPALVLAAVLTAAAVGCSHAEPDAAAVSTLPVATTTAAATTTTAPRSTTSTTTRAPRASTTTRTSEPEPDKPDAVVGLGEYAVRVSGTVAGRPFRHEAHLYVTGTIAEVGTANGVNALDVCLAVGSPVGVPQVGALWFGSNAGCFPAASAADVDLARTTVTSGPTVEVTVEPDGTVTEATGLNAFAAPAGAAICPSDIGGGSLRLSFDGGGGVTGRVTVTGRAGLCGVGGAETEYVADVTGFLL</sequence>
<accession>A0ABW0ELX0</accession>
<reference evidence="4" key="1">
    <citation type="journal article" date="2019" name="Int. J. Syst. Evol. Microbiol.">
        <title>The Global Catalogue of Microorganisms (GCM) 10K type strain sequencing project: providing services to taxonomists for standard genome sequencing and annotation.</title>
        <authorList>
            <consortium name="The Broad Institute Genomics Platform"/>
            <consortium name="The Broad Institute Genome Sequencing Center for Infectious Disease"/>
            <person name="Wu L."/>
            <person name="Ma J."/>
        </authorList>
    </citation>
    <scope>NUCLEOTIDE SEQUENCE [LARGE SCALE GENOMIC DNA]</scope>
    <source>
        <strain evidence="4">CCUG 59778</strain>
    </source>
</reference>
<evidence type="ECO:0000256" key="2">
    <source>
        <dbReference type="SAM" id="SignalP"/>
    </source>
</evidence>
<dbReference type="PROSITE" id="PS51257">
    <property type="entry name" value="PROKAR_LIPOPROTEIN"/>
    <property type="match status" value="1"/>
</dbReference>
<feature type="region of interest" description="Disordered" evidence="1">
    <location>
        <begin position="39"/>
        <end position="77"/>
    </location>
</feature>
<evidence type="ECO:0000256" key="1">
    <source>
        <dbReference type="SAM" id="MobiDB-lite"/>
    </source>
</evidence>
<name>A0ABW0ELX0_9PSEU</name>
<feature type="signal peptide" evidence="2">
    <location>
        <begin position="1"/>
        <end position="23"/>
    </location>
</feature>